<evidence type="ECO:0000313" key="2">
    <source>
        <dbReference type="Proteomes" id="UP000558488"/>
    </source>
</evidence>
<sequence length="138" mass="14849">MSPWSSFARNQVTQKSHLEGELAVTPRGPSSRARLTWERRTGHTQSFNLGCAGCKGTSPRQRPWKGLSHGPFQPSCGLTVCSCSPIFRAAPVCAALGRQKLSVLLVDIGLQGPSAVKQRVDCPVGMHAVGRTSKVLRI</sequence>
<organism evidence="1 2">
    <name type="scientific">Pipistrellus kuhlii</name>
    <name type="common">Kuhl's pipistrelle</name>
    <dbReference type="NCBI Taxonomy" id="59472"/>
    <lineage>
        <taxon>Eukaryota</taxon>
        <taxon>Metazoa</taxon>
        <taxon>Chordata</taxon>
        <taxon>Craniata</taxon>
        <taxon>Vertebrata</taxon>
        <taxon>Euteleostomi</taxon>
        <taxon>Mammalia</taxon>
        <taxon>Eutheria</taxon>
        <taxon>Laurasiatheria</taxon>
        <taxon>Chiroptera</taxon>
        <taxon>Yangochiroptera</taxon>
        <taxon>Vespertilionidae</taxon>
        <taxon>Pipistrellus</taxon>
    </lineage>
</organism>
<dbReference type="EMBL" id="JACAGB010000036">
    <property type="protein sequence ID" value="KAF6292325.1"/>
    <property type="molecule type" value="Genomic_DNA"/>
</dbReference>
<keyword evidence="2" id="KW-1185">Reference proteome</keyword>
<gene>
    <name evidence="1" type="ORF">mPipKuh1_009765</name>
</gene>
<comment type="caution">
    <text evidence="1">The sequence shown here is derived from an EMBL/GenBank/DDBJ whole genome shotgun (WGS) entry which is preliminary data.</text>
</comment>
<dbReference type="Proteomes" id="UP000558488">
    <property type="component" value="Unassembled WGS sequence"/>
</dbReference>
<accession>A0A7J7SVR9</accession>
<reference evidence="1 2" key="1">
    <citation type="journal article" date="2020" name="Nature">
        <title>Six reference-quality genomes reveal evolution of bat adaptations.</title>
        <authorList>
            <person name="Jebb D."/>
            <person name="Huang Z."/>
            <person name="Pippel M."/>
            <person name="Hughes G.M."/>
            <person name="Lavrichenko K."/>
            <person name="Devanna P."/>
            <person name="Winkler S."/>
            <person name="Jermiin L.S."/>
            <person name="Skirmuntt E.C."/>
            <person name="Katzourakis A."/>
            <person name="Burkitt-Gray L."/>
            <person name="Ray D.A."/>
            <person name="Sullivan K.A.M."/>
            <person name="Roscito J.G."/>
            <person name="Kirilenko B.M."/>
            <person name="Davalos L.M."/>
            <person name="Corthals A.P."/>
            <person name="Power M.L."/>
            <person name="Jones G."/>
            <person name="Ransome R.D."/>
            <person name="Dechmann D.K.N."/>
            <person name="Locatelli A.G."/>
            <person name="Puechmaille S.J."/>
            <person name="Fedrigo O."/>
            <person name="Jarvis E.D."/>
            <person name="Hiller M."/>
            <person name="Vernes S.C."/>
            <person name="Myers E.W."/>
            <person name="Teeling E.C."/>
        </authorList>
    </citation>
    <scope>NUCLEOTIDE SEQUENCE [LARGE SCALE GENOMIC DNA]</scope>
    <source>
        <strain evidence="1">MPipKuh1</strain>
        <tissue evidence="1">Flight muscle</tissue>
    </source>
</reference>
<dbReference type="AlphaFoldDB" id="A0A7J7SVR9"/>
<protein>
    <submittedName>
        <fullName evidence="1">Uncharacterized protein</fullName>
    </submittedName>
</protein>
<evidence type="ECO:0000313" key="1">
    <source>
        <dbReference type="EMBL" id="KAF6292325.1"/>
    </source>
</evidence>
<name>A0A7J7SVR9_PIPKU</name>
<proteinExistence type="predicted"/>